<dbReference type="EMBL" id="BKAJ01000018">
    <property type="protein sequence ID" value="GEP53785.1"/>
    <property type="molecule type" value="Genomic_DNA"/>
</dbReference>
<proteinExistence type="predicted"/>
<dbReference type="OrthoDB" id="3817502at2"/>
<reference evidence="1 2" key="1">
    <citation type="submission" date="2019-07" db="EMBL/GenBank/DDBJ databases">
        <title>Whole genome shotgun sequence of Reyranella soli NBRC 108950.</title>
        <authorList>
            <person name="Hosoyama A."/>
            <person name="Uohara A."/>
            <person name="Ohji S."/>
            <person name="Ichikawa N."/>
        </authorList>
    </citation>
    <scope>NUCLEOTIDE SEQUENCE [LARGE SCALE GENOMIC DNA]</scope>
    <source>
        <strain evidence="1 2">NBRC 108950</strain>
    </source>
</reference>
<dbReference type="Proteomes" id="UP000321058">
    <property type="component" value="Unassembled WGS sequence"/>
</dbReference>
<name>A0A512N476_9HYPH</name>
<protein>
    <submittedName>
        <fullName evidence="1">Uncharacterized protein</fullName>
    </submittedName>
</protein>
<sequence>MSTYDDIAGFDTSSLGLGAAALQGGQAGIDVANAAFANLSGAARYANAVALIEAAAGDGGVSPVRALLAFVDRLNQLDGDSSHFTAIGTEIAGLVASGSLDAAAAMADFLPAINAYQIGRSEAASIFIAVANAGALDVQLVAGCYYGQIITRGSFEGGEGGGTEGGEGGGGGWPGGTLSMTAAIQAIHNAVVGGSLGETQAYAMLAGLMVSPFPAAGFQAMNELKALIGSDTDARDDVIDIFIASVAILPFNVGSSAAGNIMSLVTPFVTPDLSLSELATHVHTAVTAGTLTAEQAIAMMVRFAPSYNNAIAAANDVATEVLSLVDDGFISQEAVLDALTGGSASTAARFLVAVASVDPDAAPAAGLHLATLIDTTTPTFMVPNNMMTAQQALSYINAGVLLGGLSGASAVALLTAMAFVPGGVTSDRNAMNAAADGVRGLLAGTIGGSDAAAAVVGALAPLGFTAEQGVTFLIALGASGFQQILGSSVVWVNNADLAAAASAAIAGLIHDHGLSAADIGAALSAVFPLGVDSAEFAVSTLIKAAPTLVALEPAAYTLIGAALAQADAVSAGLAMGQVNDRVRGHDIDAQAGIAIVAGFAAAGTVEDQVAAGRELNAIVYWTGLVAADGIAAIDAAVVAGTLTRGKAIVLLAGAATDSSPQGLADLLAQIAIYVDADAVSGVAALSAAVTAGALVGSQGLFVLAQLAALGSADTASAATAALLSWVDDGAITASDAATQLLTLADGAMALRAVAGTNIAAMVTHGALDAATATALVDAAVPATLDANIAIVVLSYMSAAGDTALHSAVLDEINALITGGDITLTNAIATLQALLPGASSALQAVVDEALAILLTDPATLAQTAGLGSPAQVQAAVNAIVLLFSTDPTAAHGVLDALSGRIQGGDLSSDQAATLLAKIYARGGDAADAAFDTIVDLTTGLDISVSTMANAIAVQVAAGALDAATAFVVFGELSAYGSINAAVAGLISGGGITVAALDAAVDAGHYSASNAIAVLGSVVPGAAPGLRAEALAEVQALVSETPPLASQALPIFMALAVSSDHALRLVGREGIEALAAAAPGVGSAAFLQLLSYMPVPDTAFLADTQAALNGLLAGGYLTAAEAVQHIDDQLSPSNASPLINAFQAVNILVALSAVDGARTAIYDYIRQEVAANSAAQAAGPSHPMWPFTAQPVIAALARGTVADLGHVEQTALVIVNISATLTTNQVVTSLGQGSTALIVLVAGFINRGMAEFGSYLAARVASLPLSEQIDSLHVISSLVGNTVDDLQLSDATELLLAIYASGAKAAALAELADLGAGVCFFIAAAMTSGSTTLANGVEVMAALATNGVPAFESAVAGFLGDMLVGSQFTPAAVMSALEAAVADDALTAQEMVALLQDVLVARLDPADLPATAALQSTILTEIDALIAAHHITFAEAVTAMASSASGQSGAMLLAIGGEIAAFVGSHAGSEAAAVAGILAASTGVITGAEALGLLVGEAIWGGADLQVAAGGGIAGLVAAGSVTSNGAAIGIYNAFLNSGLALSHLVAVTAGLWANGGIGVGAEVLYQVGSHGLATYADLAGQLATAVDAGTLSASEMIDGAVAVVLRANSTAAGADFVAALITHGVMAADDAVAELGASIAPTGLSAIDVVSIIAHVTADLPASAHLLGVGLAELAVAGQLSFSDVGTALSDALASLAVLSFAQASTLLIGAGTVAEVAAQAGAALIALIGGDAQRLADALDSIGDAIGDGTLTPVGGVALMVGIAEAGGQSQKLAVAEALDALVQAGVAAFGNVAGSLTSEVTAERMAGADAVFVLLHLVHDTTSAGQFVSFINYLLGQEALSAGDATSAVLAAVRDTVSVAPGAAVDLLINLAENHVQAPVDAVDRAVIVQAGAALASLVTGGEVTAASVLDQLAWPPFAVVPLLAAIEAAAGSQSSLGQGAHAALLTHVTGGFIYDVVQYVGQLIGPQGLTAAQSLSILVDIAVHGGVEGQIAVGQVLGRLLAEHAATTAELHAALYVEDLSNEAAAMTLAAMIDPLAATIPVAVLQLIVANVRLPQGADSWQPYVQPLIAALSSATLGEGPIYQANGLSLAQAVLAISAYARVGDTDVMHDAAVAIAALAQASHATDSVFALLSRALVSDPQYANLAGRQIAEVGVALGFTAEQTAEAVANSVDHGLTAADAINVLARLTSFDSSSFGLVSGAAIADLTDGHITSSQAMDVLLGLSGVSADNMMLLLAGFAGAGTAADQLAAGHAIAHLPAFDAQLLMQIPDNAVSMVALGIASSGAPNAEILLIALSLQSGQDLTPAMMAALAAAADAGTLPAADGVRALAYLGVNVANLQGDEALALRTALHEELVDLVRDHLSGDVAAGILLTSLPVTSFFVDKMRAEAGGMLAALVDAGLASAADITAALSASLAAGTNTPAAIAAFIAGAALNREYTNPFPTSHDLAKVLGDFLGELIETGSIGISDAMAGVAASQTWFRMGDFAGETTMLVAVAAHDAAGLQAAVGHALVAVYQSDSLSFMSVFDALVAVADGLAAGKAKDVLFGMADGFQGQPSGLGGLWAVTSEFAALNARGALTAQEVADGVTAEIAAGNFPTAYGLKFLAYWAAADVSLAGVAADEIGELMGTGVTAVQVIDALLDAPRPVNDDIYPDPPVVLAVARIIGGLGALDLVTYAHAANAIVAAEGHGTLATANAAAILLGLAETATDSDMAFLAIGFRDLIQRGLDPSEVGSILSWALELDLVTHVQASSFVAFAAWAISDRPDADLYMASFGSAVLAGTDPAAAVAAVDHVYELGLLAAEDVVSLLTYMHNTAGAHTRWVIGQELWKMFEDGGYALEDIFGQVVAHNSISWMQGSLIGAMAATDDASRQITVGHALGQFITDGGMSFGDAYAGLNLTGLSGEQYDMLILSVAGGSGPAVQVAIGEQRFGSVLAWIPAGGVDQGAVDLFDNAVAAGALTVPQLVAVLVGVGMAQYPGPYAVQTSIGALDALVTSGRITAEAAMMVVDSTLPAIDVSELMYWLAVASRTSSLHDAVAEEIVGLISDGALSAAQAFDYIREMIATPLDVADALAISGNTVANLYVSIAGHGDVALQDAAGAHLGALPGGPYLSPIDAAVTGGSLSAEGAVHVIASLLGALASDTSATARNWAVSHLGDYVSDGLVAVATVSSVLVTAAEHATTPGLTWLGAVMGGLDLDVAVIHDAIAGGDLTVGQGMRLLLGIGADGEGIDATFLAARAEIAALVTAGQVSAAQVIAEAATSSLDQEHLDALAFALVGHGTAADDAAIAAYFGAQATVFGDLVGRQDDSFFAGVVDEVGLVFAKVQGGQITVAQAIDAIEAYADEHGISSYAGVYSLNSLFSRYGNGAGVAATNLAMIDKIVIGDLSAELAVRVAEGTTSAYVRDPAGGTHVEAADATAITQQQAIDLLNWEATRAFLPENVDLVRFMFADDLWVARQVRIDSNPFTPFSMNAVIDAARIGNAYYNTGIQDVGRSAYAYDLALVALMEQVTAADRPADQQDYTIALNALSTRLLNGGAEGALVAQYAVGNLSFDQVLLALDKEVAATALGSSGADREMMHDISLAWLNLSARKYIAQNPGTEGAIEAGQLLQQLGDAQYSDDLLTGFGALLGLSSSGATAVISSLDRQEAYQAAFDTIRARTPATLPLNERDQAVLDVLIPMANGMQFVLERQPLGRALLTVGDDPTDAANYARLGAQVGVIFANKLAVDAMFAGTPWGAAITAAKFGAQVGLFVLSMGAVQDAIGEGPTLYLRGQLTIAGATASLLGDSLSDLGAAGAEIAISSAPHFIAFSDAVAHGDAQGIASSIGELAADYYMLQTGVDPRLYGAVGERFADLIVHLFTGDTGALGDDVRALGSAYLDTILKNPYLAAIGSRMVQYAETINGALHDINDSYRILGENVYTGLLLVGTRLDGAGNAIRDVAHKVGGFFTDILHGLGIDGYISGATVFADANFNGVLDPGEVSTTTDATGHYSITSNGAPLILQGGVDTATNLAFTGTMQAPAGSTVVTPLTTLIQKVAASTTGDPVAAQQLVASALGLNSSLDLNDLDTVAATRTGVSGATNAFAAASSILNTVSLLHAAGATDAFDALAARIVATSGLDLTDNATLMAIAASAGLTGGVANAVTQLALASNTLTEQAAASATDPMRFLRYVTAVSMAAQGDTAHDLAAAGSDAGQLANVLAEHTGAGLSTQVSGNRMQVGGFGDTGAGGGEVPLKISADGHGIELAPNGGVSVAGNWVRLAAQDVGSHAGSTVMVYTVDSSGNIIDHNDDHGGSALSGLPALGSVGGVEDDHGGSLLLGAQSVYLAAGEQLRFAVLSGNQVVDVTPNTQFTARGDGSLQVMVDGLHLTAVTNNSLSAATTLADAQRDMGDAFVFLKHGQTLSVELAGSSANVNTLGFVRIDVDAATGARSVAGVAFGDTAAFSAAVRSHMDGGLHEVHGGDFATTVSWTVSGNSGYYAPVLITPSGQTFVIGTANPGGHEQIRVFGENTFGFEDLAYNQGSDYDYNDMVMRLKPTSDHII</sequence>
<comment type="caution">
    <text evidence="1">The sequence shown here is derived from an EMBL/GenBank/DDBJ whole genome shotgun (WGS) entry which is preliminary data.</text>
</comment>
<keyword evidence="2" id="KW-1185">Reference proteome</keyword>
<evidence type="ECO:0000313" key="2">
    <source>
        <dbReference type="Proteomes" id="UP000321058"/>
    </source>
</evidence>
<organism evidence="1 2">
    <name type="scientific">Reyranella soli</name>
    <dbReference type="NCBI Taxonomy" id="1230389"/>
    <lineage>
        <taxon>Bacteria</taxon>
        <taxon>Pseudomonadati</taxon>
        <taxon>Pseudomonadota</taxon>
        <taxon>Alphaproteobacteria</taxon>
        <taxon>Hyphomicrobiales</taxon>
        <taxon>Reyranellaceae</taxon>
        <taxon>Reyranella</taxon>
    </lineage>
</organism>
<evidence type="ECO:0000313" key="1">
    <source>
        <dbReference type="EMBL" id="GEP53785.1"/>
    </source>
</evidence>
<gene>
    <name evidence="1" type="ORF">RSO01_09510</name>
</gene>
<accession>A0A512N476</accession>
<dbReference type="RefSeq" id="WP_147146760.1">
    <property type="nucleotide sequence ID" value="NZ_BKAJ01000018.1"/>
</dbReference>